<gene>
    <name evidence="2" type="ORF">EJ06DRAFT_331082</name>
</gene>
<protein>
    <submittedName>
        <fullName evidence="2">Uncharacterized protein</fullName>
    </submittedName>
</protein>
<keyword evidence="3" id="KW-1185">Reference proteome</keyword>
<proteinExistence type="predicted"/>
<feature type="compositionally biased region" description="Basic and acidic residues" evidence="1">
    <location>
        <begin position="124"/>
        <end position="199"/>
    </location>
</feature>
<name>A0A6G1I297_9PEZI</name>
<feature type="region of interest" description="Disordered" evidence="1">
    <location>
        <begin position="97"/>
        <end position="211"/>
    </location>
</feature>
<organism evidence="2 3">
    <name type="scientific">Trichodelitschia bisporula</name>
    <dbReference type="NCBI Taxonomy" id="703511"/>
    <lineage>
        <taxon>Eukaryota</taxon>
        <taxon>Fungi</taxon>
        <taxon>Dikarya</taxon>
        <taxon>Ascomycota</taxon>
        <taxon>Pezizomycotina</taxon>
        <taxon>Dothideomycetes</taxon>
        <taxon>Dothideomycetes incertae sedis</taxon>
        <taxon>Phaeotrichales</taxon>
        <taxon>Phaeotrichaceae</taxon>
        <taxon>Trichodelitschia</taxon>
    </lineage>
</organism>
<reference evidence="2" key="1">
    <citation type="journal article" date="2020" name="Stud. Mycol.">
        <title>101 Dothideomycetes genomes: a test case for predicting lifestyles and emergence of pathogens.</title>
        <authorList>
            <person name="Haridas S."/>
            <person name="Albert R."/>
            <person name="Binder M."/>
            <person name="Bloem J."/>
            <person name="Labutti K."/>
            <person name="Salamov A."/>
            <person name="Andreopoulos B."/>
            <person name="Baker S."/>
            <person name="Barry K."/>
            <person name="Bills G."/>
            <person name="Bluhm B."/>
            <person name="Cannon C."/>
            <person name="Castanera R."/>
            <person name="Culley D."/>
            <person name="Daum C."/>
            <person name="Ezra D."/>
            <person name="Gonzalez J."/>
            <person name="Henrissat B."/>
            <person name="Kuo A."/>
            <person name="Liang C."/>
            <person name="Lipzen A."/>
            <person name="Lutzoni F."/>
            <person name="Magnuson J."/>
            <person name="Mondo S."/>
            <person name="Nolan M."/>
            <person name="Ohm R."/>
            <person name="Pangilinan J."/>
            <person name="Park H.-J."/>
            <person name="Ramirez L."/>
            <person name="Alfaro M."/>
            <person name="Sun H."/>
            <person name="Tritt A."/>
            <person name="Yoshinaga Y."/>
            <person name="Zwiers L.-H."/>
            <person name="Turgeon B."/>
            <person name="Goodwin S."/>
            <person name="Spatafora J."/>
            <person name="Crous P."/>
            <person name="Grigoriev I."/>
        </authorList>
    </citation>
    <scope>NUCLEOTIDE SEQUENCE</scope>
    <source>
        <strain evidence="2">CBS 262.69</strain>
    </source>
</reference>
<dbReference type="AlphaFoldDB" id="A0A6G1I297"/>
<dbReference type="EMBL" id="ML996691">
    <property type="protein sequence ID" value="KAF2402246.1"/>
    <property type="molecule type" value="Genomic_DNA"/>
</dbReference>
<evidence type="ECO:0000256" key="1">
    <source>
        <dbReference type="SAM" id="MobiDB-lite"/>
    </source>
</evidence>
<dbReference type="OrthoDB" id="10656595at2759"/>
<evidence type="ECO:0000313" key="2">
    <source>
        <dbReference type="EMBL" id="KAF2402246.1"/>
    </source>
</evidence>
<sequence>MAGMNGQTEDVLCELERLFGMDGTGWTSKSQRNTMVWSGAVLELQKKLVEVGFKNLDWFRAQDGKERLRAMPPLGEPVPEMPEWLRLEYVVPEAVPDLSKMPGGYQEEDQEEDEWETSEEDGEGEKAKDDKEKKSTTDWKKICSDYGKQETNDNEGKAINGDEEKAINGDEEKEAKHDEEKETKHDEEGEAKQDGEEPVPKSAVDGKGTSV</sequence>
<accession>A0A6G1I297</accession>
<dbReference type="Proteomes" id="UP000799640">
    <property type="component" value="Unassembled WGS sequence"/>
</dbReference>
<feature type="compositionally biased region" description="Acidic residues" evidence="1">
    <location>
        <begin position="106"/>
        <end position="123"/>
    </location>
</feature>
<evidence type="ECO:0000313" key="3">
    <source>
        <dbReference type="Proteomes" id="UP000799640"/>
    </source>
</evidence>